<dbReference type="Pfam" id="PF20335">
    <property type="entry name" value="DUF6630"/>
    <property type="match status" value="1"/>
</dbReference>
<reference evidence="3" key="4">
    <citation type="submission" date="2024-09" db="EMBL/GenBank/DDBJ databases">
        <authorList>
            <person name="Sun Q."/>
            <person name="Mori K."/>
        </authorList>
    </citation>
    <scope>NUCLEOTIDE SEQUENCE</scope>
    <source>
        <strain evidence="3">KCTC 62575</strain>
    </source>
</reference>
<evidence type="ECO:0000259" key="2">
    <source>
        <dbReference type="Pfam" id="PF25135"/>
    </source>
</evidence>
<dbReference type="InterPro" id="IPR056724">
    <property type="entry name" value="DUF7822"/>
</dbReference>
<feature type="domain" description="DUF6630" evidence="1">
    <location>
        <begin position="539"/>
        <end position="682"/>
    </location>
</feature>
<reference evidence="6" key="3">
    <citation type="journal article" date="2019" name="Int. J. Syst. Evol. Microbiol.">
        <title>The Global Catalogue of Microorganisms (GCM) 10K type strain sequencing project: providing services to taxonomists for standard genome sequencing and annotation.</title>
        <authorList>
            <consortium name="The Broad Institute Genomics Platform"/>
            <consortium name="The Broad Institute Genome Sequencing Center for Infectious Disease"/>
            <person name="Wu L."/>
            <person name="Ma J."/>
        </authorList>
    </citation>
    <scope>NUCLEOTIDE SEQUENCE [LARGE SCALE GENOMIC DNA]</scope>
    <source>
        <strain evidence="6">KCTC 62575</strain>
    </source>
</reference>
<sequence length="689" mass="80022">MAKSCTLFAIDCLPNSIEWHFDNPQIEAWAEWFSHIPLLFSYLMGDLEHLPEKVASNTYVDTQSLSTLITPISQVKQRWNFLNLHFQQDIQNFPLDIAEKWQHIDQTIQTTHKTWLMLDCTLFNDATFGSKKFLKQLEQISELSKQFNLNNIFEFKHSTANQIIQRPQFELGWWDRKCIARIWDIQADFEDFWWNEDFSKQWALTETRFFQDAIDAFTVYPKNKKLSSKKPTVDHAFSALVTPYGREILPLSLEIKMAFVQGGFIVASKAVKDLLHPSALYDLNGNEILPFSKGFNNIEVYSNALISHSILKEDGEIIQQLLHFPSLSLLQDNLKFIDYGRYEDGFIRAEGCDQKLNVYTPQGDLVFQLDHAILGKINAKHGLATLRQFKSDDQRENYGVINKHGEMIIPCEYQNIERGFQDSPPKIFKGGKIVAIDHDLKINIFNKKGTLLIHSDYYSLPYLHVQHDKILCFDGLNDEAQCGYFDIHSFEFIVNEEMTRADYFTALHDALLGRSTEAQFEIKINAWLEQVTASAWLHDISLLLCEQDQEQATELIHSTNAFIIEEFEISQEDVLVYCESQNIYTLYWQYLNVAAPKLYHFDYKDTESLYHLADFDEFTGWQWSRMDGDESMQDGMESLAHYLKPHHKSLLYISTDHDSICFAVLENIEVESFAALLQNALIHCYVIDA</sequence>
<reference evidence="3" key="1">
    <citation type="journal article" date="2014" name="Int. J. Syst. Evol. Microbiol.">
        <title>Complete genome of a new Firmicutes species belonging to the dominant human colonic microbiota ('Ruminococcus bicirculans') reveals two chromosomes and a selective capacity to utilize plant glucans.</title>
        <authorList>
            <consortium name="NISC Comparative Sequencing Program"/>
            <person name="Wegmann U."/>
            <person name="Louis P."/>
            <person name="Goesmann A."/>
            <person name="Henrissat B."/>
            <person name="Duncan S.H."/>
            <person name="Flint H.J."/>
        </authorList>
    </citation>
    <scope>NUCLEOTIDE SEQUENCE</scope>
    <source>
        <strain evidence="3">KCTC 62575</strain>
    </source>
</reference>
<dbReference type="Pfam" id="PF14903">
    <property type="entry name" value="WG_beta_rep"/>
    <property type="match status" value="1"/>
</dbReference>
<evidence type="ECO:0000313" key="3">
    <source>
        <dbReference type="EMBL" id="MFC2994750.1"/>
    </source>
</evidence>
<dbReference type="Pfam" id="PF25135">
    <property type="entry name" value="DUF7822"/>
    <property type="match status" value="1"/>
</dbReference>
<dbReference type="RefSeq" id="WP_107007512.1">
    <property type="nucleotide sequence ID" value="NZ_JBHRSF010000008.1"/>
</dbReference>
<keyword evidence="6" id="KW-1185">Reference proteome</keyword>
<evidence type="ECO:0000313" key="6">
    <source>
        <dbReference type="Proteomes" id="UP001595455"/>
    </source>
</evidence>
<dbReference type="InterPro" id="IPR046582">
    <property type="entry name" value="DUF6630"/>
</dbReference>
<comment type="caution">
    <text evidence="4">The sequence shown here is derived from an EMBL/GenBank/DDBJ whole genome shotgun (WGS) entry which is preliminary data.</text>
</comment>
<name>A0A371YSF5_9GAMM</name>
<dbReference type="AlphaFoldDB" id="A0A371YSF5"/>
<protein>
    <submittedName>
        <fullName evidence="4">WG repeat-containing protein</fullName>
    </submittedName>
</protein>
<dbReference type="EMBL" id="JBHRSF010000008">
    <property type="protein sequence ID" value="MFC2994750.1"/>
    <property type="molecule type" value="Genomic_DNA"/>
</dbReference>
<evidence type="ECO:0000259" key="1">
    <source>
        <dbReference type="Pfam" id="PF20335"/>
    </source>
</evidence>
<gene>
    <name evidence="3" type="ORF">ACFODO_05560</name>
    <name evidence="4" type="ORF">C9E89_006865</name>
</gene>
<evidence type="ECO:0000313" key="4">
    <source>
        <dbReference type="EMBL" id="RFC84385.1"/>
    </source>
</evidence>
<dbReference type="InterPro" id="IPR032774">
    <property type="entry name" value="WG_beta_rep"/>
</dbReference>
<dbReference type="EMBL" id="PYIX02000007">
    <property type="protein sequence ID" value="RFC84385.1"/>
    <property type="molecule type" value="Genomic_DNA"/>
</dbReference>
<dbReference type="Proteomes" id="UP001595455">
    <property type="component" value="Unassembled WGS sequence"/>
</dbReference>
<feature type="domain" description="DUF7822" evidence="2">
    <location>
        <begin position="20"/>
        <end position="143"/>
    </location>
</feature>
<reference evidence="4 5" key="2">
    <citation type="submission" date="2018-08" db="EMBL/GenBank/DDBJ databases">
        <title>The draft genome of Acinetobacter sichuanensis strain WCHAc060041.</title>
        <authorList>
            <person name="Qin J."/>
            <person name="Feng Y."/>
            <person name="Zong Z."/>
        </authorList>
    </citation>
    <scope>NUCLEOTIDE SEQUENCE [LARGE SCALE GENOMIC DNA]</scope>
    <source>
        <strain evidence="4 5">WCHAc060041</strain>
    </source>
</reference>
<organism evidence="4 5">
    <name type="scientific">Acinetobacter sichuanensis</name>
    <dbReference type="NCBI Taxonomy" id="2136183"/>
    <lineage>
        <taxon>Bacteria</taxon>
        <taxon>Pseudomonadati</taxon>
        <taxon>Pseudomonadota</taxon>
        <taxon>Gammaproteobacteria</taxon>
        <taxon>Moraxellales</taxon>
        <taxon>Moraxellaceae</taxon>
        <taxon>Acinetobacter</taxon>
    </lineage>
</organism>
<accession>A0A371YSF5</accession>
<dbReference type="OrthoDB" id="5607616at2"/>
<proteinExistence type="predicted"/>
<dbReference type="Proteomes" id="UP000240957">
    <property type="component" value="Unassembled WGS sequence"/>
</dbReference>
<evidence type="ECO:0000313" key="5">
    <source>
        <dbReference type="Proteomes" id="UP000240957"/>
    </source>
</evidence>